<dbReference type="GO" id="GO:0051301">
    <property type="term" value="P:cell division"/>
    <property type="evidence" value="ECO:0007669"/>
    <property type="project" value="UniProtKB-KW"/>
</dbReference>
<proteinExistence type="inferred from homology"/>
<dbReference type="Gene3D" id="1.25.10.10">
    <property type="entry name" value="Leucine-rich Repeat Variant"/>
    <property type="match status" value="3"/>
</dbReference>
<evidence type="ECO:0000259" key="7">
    <source>
        <dbReference type="SMART" id="SM01349"/>
    </source>
</evidence>
<dbReference type="OrthoDB" id="63891at2759"/>
<evidence type="ECO:0000256" key="6">
    <source>
        <dbReference type="SAM" id="MobiDB-lite"/>
    </source>
</evidence>
<dbReference type="OMA" id="PWASEER"/>
<dbReference type="PANTHER" id="PTHR21567:SF87">
    <property type="entry name" value="CRESCERIN-LIKE PROTEIN CHE-12"/>
    <property type="match status" value="1"/>
</dbReference>
<keyword evidence="5" id="KW-0131">Cell cycle</keyword>
<reference evidence="8 9" key="1">
    <citation type="journal article" date="2015" name="Genome Biol. Evol.">
        <title>Phylogenomic analyses indicate that early fungi evolved digesting cell walls of algal ancestors of land plants.</title>
        <authorList>
            <person name="Chang Y."/>
            <person name="Wang S."/>
            <person name="Sekimoto S."/>
            <person name="Aerts A.L."/>
            <person name="Choi C."/>
            <person name="Clum A."/>
            <person name="LaButti K.M."/>
            <person name="Lindquist E.A."/>
            <person name="Yee Ngan C."/>
            <person name="Ohm R.A."/>
            <person name="Salamov A.A."/>
            <person name="Grigoriev I.V."/>
            <person name="Spatafora J.W."/>
            <person name="Berbee M.L."/>
        </authorList>
    </citation>
    <scope>NUCLEOTIDE SEQUENCE [LARGE SCALE GENOMIC DNA]</scope>
    <source>
        <strain evidence="8 9">JEL478</strain>
    </source>
</reference>
<feature type="region of interest" description="Disordered" evidence="6">
    <location>
        <begin position="584"/>
        <end position="650"/>
    </location>
</feature>
<keyword evidence="4" id="KW-0493">Microtubule</keyword>
<feature type="compositionally biased region" description="Polar residues" evidence="6">
    <location>
        <begin position="114"/>
        <end position="127"/>
    </location>
</feature>
<feature type="compositionally biased region" description="Basic and acidic residues" evidence="6">
    <location>
        <begin position="758"/>
        <end position="767"/>
    </location>
</feature>
<dbReference type="Pfam" id="PF12348">
    <property type="entry name" value="CLASP_N"/>
    <property type="match status" value="1"/>
</dbReference>
<accession>A0A139ARA7</accession>
<gene>
    <name evidence="8" type="ORF">M427DRAFT_143422</name>
</gene>
<protein>
    <submittedName>
        <fullName evidence="8">ARM repeat-containing protein</fullName>
    </submittedName>
</protein>
<dbReference type="GO" id="GO:0005819">
    <property type="term" value="C:spindle"/>
    <property type="evidence" value="ECO:0007669"/>
    <property type="project" value="UniProtKB-SubCell"/>
</dbReference>
<dbReference type="GO" id="GO:0005881">
    <property type="term" value="C:cytoplasmic microtubule"/>
    <property type="evidence" value="ECO:0007669"/>
    <property type="project" value="TreeGrafter"/>
</dbReference>
<feature type="domain" description="TOG" evidence="7">
    <location>
        <begin position="908"/>
        <end position="1143"/>
    </location>
</feature>
<dbReference type="EMBL" id="KQ965739">
    <property type="protein sequence ID" value="KXS19184.1"/>
    <property type="molecule type" value="Genomic_DNA"/>
</dbReference>
<name>A0A139ARA7_GONPJ</name>
<organism evidence="8 9">
    <name type="scientific">Gonapodya prolifera (strain JEL478)</name>
    <name type="common">Monoblepharis prolifera</name>
    <dbReference type="NCBI Taxonomy" id="1344416"/>
    <lineage>
        <taxon>Eukaryota</taxon>
        <taxon>Fungi</taxon>
        <taxon>Fungi incertae sedis</taxon>
        <taxon>Chytridiomycota</taxon>
        <taxon>Chytridiomycota incertae sedis</taxon>
        <taxon>Monoblepharidomycetes</taxon>
        <taxon>Monoblepharidales</taxon>
        <taxon>Gonapodyaceae</taxon>
        <taxon>Gonapodya</taxon>
    </lineage>
</organism>
<evidence type="ECO:0000256" key="3">
    <source>
        <dbReference type="ARBA" id="ARBA00022618"/>
    </source>
</evidence>
<feature type="compositionally biased region" description="Low complexity" evidence="6">
    <location>
        <begin position="158"/>
        <end position="180"/>
    </location>
</feature>
<dbReference type="GO" id="GO:0000226">
    <property type="term" value="P:microtubule cytoskeleton organization"/>
    <property type="evidence" value="ECO:0007669"/>
    <property type="project" value="TreeGrafter"/>
</dbReference>
<evidence type="ECO:0000256" key="4">
    <source>
        <dbReference type="ARBA" id="ARBA00022701"/>
    </source>
</evidence>
<dbReference type="InterPro" id="IPR016024">
    <property type="entry name" value="ARM-type_fold"/>
</dbReference>
<dbReference type="Proteomes" id="UP000070544">
    <property type="component" value="Unassembled WGS sequence"/>
</dbReference>
<feature type="domain" description="TOG" evidence="7">
    <location>
        <begin position="251"/>
        <end position="541"/>
    </location>
</feature>
<dbReference type="PANTHER" id="PTHR21567">
    <property type="entry name" value="CLASP"/>
    <property type="match status" value="1"/>
</dbReference>
<evidence type="ECO:0000256" key="2">
    <source>
        <dbReference type="ARBA" id="ARBA00009549"/>
    </source>
</evidence>
<evidence type="ECO:0000313" key="9">
    <source>
        <dbReference type="Proteomes" id="UP000070544"/>
    </source>
</evidence>
<feature type="compositionally biased region" description="Polar residues" evidence="6">
    <location>
        <begin position="410"/>
        <end position="429"/>
    </location>
</feature>
<feature type="domain" description="TOG" evidence="7">
    <location>
        <begin position="1165"/>
        <end position="1394"/>
    </location>
</feature>
<evidence type="ECO:0000313" key="8">
    <source>
        <dbReference type="EMBL" id="KXS19184.1"/>
    </source>
</evidence>
<dbReference type="InterPro" id="IPR034085">
    <property type="entry name" value="TOG"/>
</dbReference>
<evidence type="ECO:0000256" key="1">
    <source>
        <dbReference type="ARBA" id="ARBA00004186"/>
    </source>
</evidence>
<dbReference type="InterPro" id="IPR011989">
    <property type="entry name" value="ARM-like"/>
</dbReference>
<feature type="compositionally biased region" description="Polar residues" evidence="6">
    <location>
        <begin position="87"/>
        <end position="98"/>
    </location>
</feature>
<keyword evidence="3" id="KW-0132">Cell division</keyword>
<feature type="compositionally biased region" description="Basic and acidic residues" evidence="6">
    <location>
        <begin position="697"/>
        <end position="714"/>
    </location>
</feature>
<comment type="similarity">
    <text evidence="2">Belongs to the CLASP family.</text>
</comment>
<feature type="compositionally biased region" description="Polar residues" evidence="6">
    <location>
        <begin position="746"/>
        <end position="757"/>
    </location>
</feature>
<comment type="subcellular location">
    <subcellularLocation>
        <location evidence="1">Cytoplasm</location>
        <location evidence="1">Cytoskeleton</location>
        <location evidence="1">Spindle</location>
    </subcellularLocation>
</comment>
<dbReference type="SUPFAM" id="SSF48371">
    <property type="entry name" value="ARM repeat"/>
    <property type="match status" value="1"/>
</dbReference>
<dbReference type="GO" id="GO:0008017">
    <property type="term" value="F:microtubule binding"/>
    <property type="evidence" value="ECO:0007669"/>
    <property type="project" value="TreeGrafter"/>
</dbReference>
<keyword evidence="5" id="KW-0498">Mitosis</keyword>
<feature type="compositionally biased region" description="Acidic residues" evidence="6">
    <location>
        <begin position="9"/>
        <end position="43"/>
    </location>
</feature>
<feature type="region of interest" description="Disordered" evidence="6">
    <location>
        <begin position="410"/>
        <end position="449"/>
    </location>
</feature>
<sequence length="1398" mass="148651">MAASPASPEDADDEAIEESFACSDEESSDGTEQETASSDDDGDTCSNESTDTRSERTGTSSFENSDEARVEIENGGVQPGPHAGSGRTAQTPLKSTTVEDGGDHSECGSDSFPEYQSPSGTFPSEQISLMVPSEEVGNTSSSRGLHTPSLPLPPIPHSPKVLSDNSSNSTSTVSPSILSPRSSFGTPKGHHSKIPSLSNPSPIPPEPSRTEPPVRSPTPLGRMARPGSSTDAPLCQNFTWSSYLQRQGRMTLAFGFLPWKLLDDLSDTYSWKVRASAVESLHRHATALADPEVLVSTLPDFLQFSQTLIRDQNFKIALTALHVLRDLLPRLPSDAVNYNLPGVVETLTVTLGDPKAVIRQTTARCIVGLMHHCGAKEVVACCMQLLSPYNAASTLDGPLSLRPLRSMATTTRASCSTSHRPETPTSIASVSARHTPPPEPSSRFPLSTADNPRLREGLVNMACTALLTFPPRTIDLPSLLADLLHALRDTRSRVSTAARECVAVAARTLGPERCLRMLREYGLEAVPLAAVANRLEDSTFARLNSEGLVEHLSLSTTRPSSSVDGEVESSGFQYHYSHHISAPATAAPAHRGDGRCTSPNNDGDDLWSSRGIGVKSAPANRMGEGDLSTSRTYSEREVVSKGSGGINGRAPWASEERRRFLSGSYGAQLNMHPRRLSGKLPWDNRNPPPSPPLVESTIRKRSDSPEVEKSERSDVNATVPAGVDEVGFETRNRSLVVAGKGVGGVTFSNPSSSPDTTRGNKNDRGSYERVNVQHTRPASSNPTNSWDDVVVGGSRKPVPVAELPPLPQWTDNTSTALAFSPSFRQKVAMRSQAGRDKPAASSHEGLEVTGSSEAVGGGAKNERRSDSPVPPEAPKMKSSSPRRNGAGSVRKIGEPTVRSISPDRFAVKLSSKPEQDIVRAVQVLKSGQDWDFKCRALEAISAVLRDHPDLFITALHDHTLTIVAEVSNLRSTVSKCAIAVVAEMFSNLGKSMDAELEVVVGALLKKVGENSSFLVEVVDRALGAMMERATPSRAVAALCNSFDHKNAVIKAKAATCIERILCSMGEPQLTKYIIGQYDMDKLLPALVALSKEGLGETRNAAKRTLAHLAKAQEFERVLDKVLSAGSAREAREAIKWAQGKGGERMGLVPAKLNAPIASSKQETRHIARSPDVEAHVMDFLPAVFFAVSSNDARTRFEAIPSLVDTVERHGSNFSPAEAATLFDHLADRCRDGNAKVALAALQAVAKVTPALKHLVDPSVSTLTPVLLAASVSSVPSSRAAGGHALSALAASVSDAGPLSQAVAAVVQFNGNAKMRAGAGECLATLSSTLHSKSPRSFFRHALPALVSLVSADRPEARASGGKLARALAECVGRQQLVEGLVAGGWPEVAGKVKGLLGA</sequence>
<feature type="region of interest" description="Disordered" evidence="6">
    <location>
        <begin position="828"/>
        <end position="895"/>
    </location>
</feature>
<feature type="region of interest" description="Disordered" evidence="6">
    <location>
        <begin position="1"/>
        <end position="230"/>
    </location>
</feature>
<dbReference type="InterPro" id="IPR024395">
    <property type="entry name" value="CLASP_N_dom"/>
</dbReference>
<keyword evidence="9" id="KW-1185">Reference proteome</keyword>
<feature type="region of interest" description="Disordered" evidence="6">
    <location>
        <begin position="675"/>
        <end position="718"/>
    </location>
</feature>
<dbReference type="SMART" id="SM01349">
    <property type="entry name" value="TOG"/>
    <property type="match status" value="3"/>
</dbReference>
<evidence type="ECO:0000256" key="5">
    <source>
        <dbReference type="ARBA" id="ARBA00022776"/>
    </source>
</evidence>
<feature type="compositionally biased region" description="Polar residues" evidence="6">
    <location>
        <begin position="772"/>
        <end position="786"/>
    </location>
</feature>
<dbReference type="STRING" id="1344416.A0A139ARA7"/>
<feature type="region of interest" description="Disordered" evidence="6">
    <location>
        <begin position="741"/>
        <end position="812"/>
    </location>
</feature>